<evidence type="ECO:0000256" key="1">
    <source>
        <dbReference type="SAM" id="MobiDB-lite"/>
    </source>
</evidence>
<feature type="compositionally biased region" description="Basic and acidic residues" evidence="1">
    <location>
        <begin position="82"/>
        <end position="97"/>
    </location>
</feature>
<protein>
    <submittedName>
        <fullName evidence="2">Uncharacterized protein</fullName>
    </submittedName>
</protein>
<dbReference type="AlphaFoldDB" id="A0A7R9VLX9"/>
<proteinExistence type="predicted"/>
<organism evidence="2">
    <name type="scientific">Chlamydomonas euryale</name>
    <dbReference type="NCBI Taxonomy" id="1486919"/>
    <lineage>
        <taxon>Eukaryota</taxon>
        <taxon>Viridiplantae</taxon>
        <taxon>Chlorophyta</taxon>
        <taxon>core chlorophytes</taxon>
        <taxon>Chlorophyceae</taxon>
        <taxon>CS clade</taxon>
        <taxon>Chlamydomonadales</taxon>
        <taxon>Chlamydomonadaceae</taxon>
        <taxon>Chlamydomonas</taxon>
    </lineage>
</organism>
<dbReference type="EMBL" id="HBEC01031041">
    <property type="protein sequence ID" value="CAD8298082.1"/>
    <property type="molecule type" value="Transcribed_RNA"/>
</dbReference>
<feature type="region of interest" description="Disordered" evidence="1">
    <location>
        <begin position="38"/>
        <end position="97"/>
    </location>
</feature>
<gene>
    <name evidence="2" type="ORF">CEUR00632_LOCUS14377</name>
</gene>
<evidence type="ECO:0000313" key="2">
    <source>
        <dbReference type="EMBL" id="CAD8298082.1"/>
    </source>
</evidence>
<name>A0A7R9VLX9_9CHLO</name>
<reference evidence="2" key="1">
    <citation type="submission" date="2021-01" db="EMBL/GenBank/DDBJ databases">
        <authorList>
            <person name="Corre E."/>
            <person name="Pelletier E."/>
            <person name="Niang G."/>
            <person name="Scheremetjew M."/>
            <person name="Finn R."/>
            <person name="Kale V."/>
            <person name="Holt S."/>
            <person name="Cochrane G."/>
            <person name="Meng A."/>
            <person name="Brown T."/>
            <person name="Cohen L."/>
        </authorList>
    </citation>
    <scope>NUCLEOTIDE SEQUENCE</scope>
    <source>
        <strain evidence="2">CCMP219</strain>
    </source>
</reference>
<sequence length="244" mass="25058">MAAAAGLRKPAPVFLDAPELTHESLPACIRGVRIWADATASPPEQPPPAPGSSPGGSKFQFGKALRATHGAGSDASACSSRGDGKFQDGSNIKRDGNRVVISPDALKSENAEETLAQLDALQASMATKTHTGGGKPGMLPAAQRMRGVQYSSVHEAAAAVLFDVADDPPAGCSGGAKLDAEPAALPAPAYELQEVAGPPAALQVRDCRLCAARGCETDGSEVQRPGGARWAVIRCRSFEGCEMD</sequence>
<accession>A0A7R9VLX9</accession>